<feature type="region of interest" description="Disordered" evidence="1">
    <location>
        <begin position="16"/>
        <end position="61"/>
    </location>
</feature>
<dbReference type="KEGG" id="malk:MalAC0309_1380"/>
<dbReference type="AlphaFoldDB" id="A0A0U5B8R2"/>
<feature type="compositionally biased region" description="Basic and acidic residues" evidence="1">
    <location>
        <begin position="51"/>
        <end position="61"/>
    </location>
</feature>
<reference evidence="3" key="1">
    <citation type="submission" date="2015-12" db="EMBL/GenBank/DDBJ databases">
        <authorList>
            <person name="Shamseldin A."/>
            <person name="Moawad H."/>
            <person name="Abd El-Rahim W.M."/>
            <person name="Sadowsky M.J."/>
        </authorList>
    </citation>
    <scope>NUCLEOTIDE SEQUENCE [LARGE SCALE GENOMIC DNA]</scope>
    <source>
        <strain evidence="3">JAM AC0309</strain>
    </source>
</reference>
<sequence>MQVRERTLVVVGSGEVEKRAHRGRDEDTADELQVIGVDDELARPRAHARPRRDTRPDRRGE</sequence>
<dbReference type="EMBL" id="AP017315">
    <property type="protein sequence ID" value="BAU32233.1"/>
    <property type="molecule type" value="Genomic_DNA"/>
</dbReference>
<gene>
    <name evidence="2" type="ORF">MalAC0309_1380</name>
</gene>
<reference evidence="2 3" key="2">
    <citation type="submission" date="2016-01" db="EMBL/GenBank/DDBJ databases">
        <title>Microcella alkaliphila JAM AC0309 whole genome shotgun sequence.</title>
        <authorList>
            <person name="Kurata A."/>
            <person name="Hirose Y."/>
            <person name="Kishimoto N."/>
            <person name="Kobayashi T."/>
        </authorList>
    </citation>
    <scope>NUCLEOTIDE SEQUENCE [LARGE SCALE GENOMIC DNA]</scope>
    <source>
        <strain evidence="2 3">JAM AC0309</strain>
    </source>
</reference>
<evidence type="ECO:0000313" key="3">
    <source>
        <dbReference type="Proteomes" id="UP000218965"/>
    </source>
</evidence>
<evidence type="ECO:0000313" key="2">
    <source>
        <dbReference type="EMBL" id="BAU32233.1"/>
    </source>
</evidence>
<protein>
    <submittedName>
        <fullName evidence="2">Acylglycerol lipase</fullName>
    </submittedName>
</protein>
<proteinExistence type="predicted"/>
<dbReference type="Proteomes" id="UP000218965">
    <property type="component" value="Chromosome"/>
</dbReference>
<accession>A0A0U5B8R2</accession>
<evidence type="ECO:0000256" key="1">
    <source>
        <dbReference type="SAM" id="MobiDB-lite"/>
    </source>
</evidence>
<name>A0A0U5B8R2_9MICO</name>
<feature type="compositionally biased region" description="Basic and acidic residues" evidence="1">
    <location>
        <begin position="16"/>
        <end position="26"/>
    </location>
</feature>
<organism evidence="2 3">
    <name type="scientific">Microcella alkaliphila</name>
    <dbReference type="NCBI Taxonomy" id="279828"/>
    <lineage>
        <taxon>Bacteria</taxon>
        <taxon>Bacillati</taxon>
        <taxon>Actinomycetota</taxon>
        <taxon>Actinomycetes</taxon>
        <taxon>Micrococcales</taxon>
        <taxon>Microbacteriaceae</taxon>
        <taxon>Microcella</taxon>
    </lineage>
</organism>